<feature type="compositionally biased region" description="Low complexity" evidence="1">
    <location>
        <begin position="124"/>
        <end position="134"/>
    </location>
</feature>
<evidence type="ECO:0000313" key="3">
    <source>
        <dbReference type="Proteomes" id="UP000838412"/>
    </source>
</evidence>
<feature type="region of interest" description="Disordered" evidence="1">
    <location>
        <begin position="542"/>
        <end position="572"/>
    </location>
</feature>
<feature type="compositionally biased region" description="Basic and acidic residues" evidence="1">
    <location>
        <begin position="633"/>
        <end position="642"/>
    </location>
</feature>
<reference evidence="2" key="1">
    <citation type="submission" date="2022-01" db="EMBL/GenBank/DDBJ databases">
        <authorList>
            <person name="Braso-Vives M."/>
        </authorList>
    </citation>
    <scope>NUCLEOTIDE SEQUENCE</scope>
</reference>
<feature type="compositionally biased region" description="Basic and acidic residues" evidence="1">
    <location>
        <begin position="85"/>
        <end position="94"/>
    </location>
</feature>
<dbReference type="AlphaFoldDB" id="A0A8K0EPS5"/>
<evidence type="ECO:0000313" key="2">
    <source>
        <dbReference type="EMBL" id="CAH1264105.1"/>
    </source>
</evidence>
<feature type="compositionally biased region" description="Basic residues" evidence="1">
    <location>
        <begin position="109"/>
        <end position="123"/>
    </location>
</feature>
<feature type="region of interest" description="Disordered" evidence="1">
    <location>
        <begin position="451"/>
        <end position="474"/>
    </location>
</feature>
<dbReference type="Proteomes" id="UP000838412">
    <property type="component" value="Chromosome 4"/>
</dbReference>
<gene>
    <name evidence="2" type="primary">Hypp2887</name>
    <name evidence="2" type="ORF">BLAG_LOCUS18596</name>
</gene>
<organism evidence="2 3">
    <name type="scientific">Branchiostoma lanceolatum</name>
    <name type="common">Common lancelet</name>
    <name type="synonym">Amphioxus lanceolatum</name>
    <dbReference type="NCBI Taxonomy" id="7740"/>
    <lineage>
        <taxon>Eukaryota</taxon>
        <taxon>Metazoa</taxon>
        <taxon>Chordata</taxon>
        <taxon>Cephalochordata</taxon>
        <taxon>Leptocardii</taxon>
        <taxon>Amphioxiformes</taxon>
        <taxon>Branchiostomatidae</taxon>
        <taxon>Branchiostoma</taxon>
    </lineage>
</organism>
<feature type="compositionally biased region" description="Basic and acidic residues" evidence="1">
    <location>
        <begin position="650"/>
        <end position="665"/>
    </location>
</feature>
<accession>A0A8K0EPS5</accession>
<dbReference type="EMBL" id="OV696689">
    <property type="protein sequence ID" value="CAH1264105.1"/>
    <property type="molecule type" value="Genomic_DNA"/>
</dbReference>
<sequence>MRVEGQQTVSSAQWAEDTAMSAEGLTKQSHSFHGEEREQHEEKTGSDRCLSQAEEHAGTFLTPEPAYKKNAVTMPTLNTNHTGRRRDPSRRLFCDADSEGSSDDERCPTRSRQRHKKQHKASSRRTSSPSPTAPHGVLKKRRLASSPHPTGITGVSVLHVNHTGTSMDEPAANEKSSTAVAQLGGYALQLVMVAELCRYALDMTASGAAVVKASGTSRLIGSTPLYSPVALTPVLCGYALEMTPVLCGYALDMTPVLCGYALEMTPVLCGYALDMTPVLCGYTLDMTPVLCGYTLDMTPVLCGYTLDITPVLCGYTLDMTPVLCGYTLDMTPVLCGYALDTTLVLCGYALVMTPVLCGYALVMTPVLCGYALVMTPVLCGYALDMTPVLCGYPQAMTASGAAVMKASGTSQHIGSTPLYSQVPTVQSRLPAAKTSPATSHDASNSVRANIQGGYRRHGDGYRHPSTFRPDQHPSCDVKQTIQLCRQPDRTEPGSTRHDGKHPDVRCHGDAAGDKRLTSRLSTLTSRPTPLEVLQKIRTSKMVVTEASTVTSTETSKRQHSVWSSDSESESSDDESCWCLECFKCRLMGTDVPHEDKFAVTRPGGDHKKTQSSSEHGRDSVGSSASPKIFNDNDSSRHGDKKTGSSKRKRCSSDSDADRCKRIELS</sequence>
<feature type="region of interest" description="Disordered" evidence="1">
    <location>
        <begin position="1"/>
        <end position="153"/>
    </location>
</feature>
<feature type="compositionally biased region" description="Basic and acidic residues" evidence="1">
    <location>
        <begin position="32"/>
        <end position="46"/>
    </location>
</feature>
<feature type="compositionally biased region" description="Low complexity" evidence="1">
    <location>
        <begin position="542"/>
        <end position="553"/>
    </location>
</feature>
<feature type="compositionally biased region" description="Polar residues" evidence="1">
    <location>
        <begin position="1"/>
        <end position="13"/>
    </location>
</feature>
<name>A0A8K0EPS5_BRALA</name>
<evidence type="ECO:0000256" key="1">
    <source>
        <dbReference type="SAM" id="MobiDB-lite"/>
    </source>
</evidence>
<feature type="region of interest" description="Disordered" evidence="1">
    <location>
        <begin position="595"/>
        <end position="665"/>
    </location>
</feature>
<protein>
    <submittedName>
        <fullName evidence="2">Hypp2887 protein</fullName>
    </submittedName>
</protein>
<feature type="compositionally biased region" description="Basic and acidic residues" evidence="1">
    <location>
        <begin position="595"/>
        <end position="618"/>
    </location>
</feature>
<keyword evidence="3" id="KW-1185">Reference proteome</keyword>
<proteinExistence type="predicted"/>
<feature type="region of interest" description="Disordered" evidence="1">
    <location>
        <begin position="486"/>
        <end position="513"/>
    </location>
</feature>